<dbReference type="PANTHER" id="PTHR42085:SF1">
    <property type="entry name" value="F-BOX DOMAIN-CONTAINING PROTEIN"/>
    <property type="match status" value="1"/>
</dbReference>
<dbReference type="VEuPathDB" id="FungiDB:BO97DRAFT_187454"/>
<gene>
    <name evidence="1" type="ORF">BO97DRAFT_187454</name>
</gene>
<dbReference type="GeneID" id="37194731"/>
<sequence length="215" mass="24955">MLVSFCDICQSSRFVRLLLGTPFLWATSMAGVNSHATASRAAVRVRIHTAWRRRLSLRKWSLPFDEDTVLLREESFLFLRLPPELRFMVYRLLPCFEEVNFRKYLPCKDVEPSKNGLWLQHNPDKNLLVIMSVSRQLYDEARRTFYAENRFSFESFDNLPVFLGGVGVENTKLLRSVSCKERSGKGPRLHRSYSIVSKAGNHGGRYINWRPPLLA</sequence>
<organism evidence="1 2">
    <name type="scientific">Aspergillus homomorphus (strain CBS 101889)</name>
    <dbReference type="NCBI Taxonomy" id="1450537"/>
    <lineage>
        <taxon>Eukaryota</taxon>
        <taxon>Fungi</taxon>
        <taxon>Dikarya</taxon>
        <taxon>Ascomycota</taxon>
        <taxon>Pezizomycotina</taxon>
        <taxon>Eurotiomycetes</taxon>
        <taxon>Eurotiomycetidae</taxon>
        <taxon>Eurotiales</taxon>
        <taxon>Aspergillaceae</taxon>
        <taxon>Aspergillus</taxon>
        <taxon>Aspergillus subgen. Circumdati</taxon>
    </lineage>
</organism>
<dbReference type="EMBL" id="KZ824307">
    <property type="protein sequence ID" value="RAL09041.1"/>
    <property type="molecule type" value="Genomic_DNA"/>
</dbReference>
<dbReference type="RefSeq" id="XP_025548195.1">
    <property type="nucleotide sequence ID" value="XM_025690442.1"/>
</dbReference>
<reference evidence="1 2" key="1">
    <citation type="submission" date="2018-02" db="EMBL/GenBank/DDBJ databases">
        <title>The genomes of Aspergillus section Nigri reveals drivers in fungal speciation.</title>
        <authorList>
            <consortium name="DOE Joint Genome Institute"/>
            <person name="Vesth T.C."/>
            <person name="Nybo J."/>
            <person name="Theobald S."/>
            <person name="Brandl J."/>
            <person name="Frisvad J.C."/>
            <person name="Nielsen K.F."/>
            <person name="Lyhne E.K."/>
            <person name="Kogle M.E."/>
            <person name="Kuo A."/>
            <person name="Riley R."/>
            <person name="Clum A."/>
            <person name="Nolan M."/>
            <person name="Lipzen A."/>
            <person name="Salamov A."/>
            <person name="Henrissat B."/>
            <person name="Wiebenga A."/>
            <person name="De vries R.P."/>
            <person name="Grigoriev I.V."/>
            <person name="Mortensen U.H."/>
            <person name="Andersen M.R."/>
            <person name="Baker S.E."/>
        </authorList>
    </citation>
    <scope>NUCLEOTIDE SEQUENCE [LARGE SCALE GENOMIC DNA]</scope>
    <source>
        <strain evidence="1 2">CBS 101889</strain>
    </source>
</reference>
<name>A0A395HM80_ASPHC</name>
<dbReference type="InterPro" id="IPR038883">
    <property type="entry name" value="AN11006-like"/>
</dbReference>
<keyword evidence="2" id="KW-1185">Reference proteome</keyword>
<dbReference type="PANTHER" id="PTHR42085">
    <property type="entry name" value="F-BOX DOMAIN-CONTAINING PROTEIN"/>
    <property type="match status" value="1"/>
</dbReference>
<accession>A0A395HM80</accession>
<dbReference type="OrthoDB" id="4472000at2759"/>
<evidence type="ECO:0008006" key="3">
    <source>
        <dbReference type="Google" id="ProtNLM"/>
    </source>
</evidence>
<dbReference type="Proteomes" id="UP000248961">
    <property type="component" value="Unassembled WGS sequence"/>
</dbReference>
<dbReference type="AlphaFoldDB" id="A0A395HM80"/>
<proteinExistence type="predicted"/>
<evidence type="ECO:0000313" key="2">
    <source>
        <dbReference type="Proteomes" id="UP000248961"/>
    </source>
</evidence>
<protein>
    <recommendedName>
        <fullName evidence="3">F-box domain-containing protein</fullName>
    </recommendedName>
</protein>
<evidence type="ECO:0000313" key="1">
    <source>
        <dbReference type="EMBL" id="RAL09041.1"/>
    </source>
</evidence>